<reference evidence="2 3" key="1">
    <citation type="submission" date="2020-06" db="EMBL/GenBank/DDBJ databases">
        <title>Dyadobacter sandarakinus sp. nov., isolated from the soil of the Arctic Yellow River Station.</title>
        <authorList>
            <person name="Zhang Y."/>
            <person name="Peng F."/>
        </authorList>
    </citation>
    <scope>NUCLEOTIDE SEQUENCE [LARGE SCALE GENOMIC DNA]</scope>
    <source>
        <strain evidence="2 3">Q3-56</strain>
    </source>
</reference>
<dbReference type="RefSeq" id="WP_204662635.1">
    <property type="nucleotide sequence ID" value="NZ_CP056775.1"/>
</dbReference>
<feature type="transmembrane region" description="Helical" evidence="1">
    <location>
        <begin position="6"/>
        <end position="26"/>
    </location>
</feature>
<proteinExistence type="predicted"/>
<dbReference type="EMBL" id="CP056775">
    <property type="protein sequence ID" value="QRR00903.1"/>
    <property type="molecule type" value="Genomic_DNA"/>
</dbReference>
<dbReference type="Proteomes" id="UP000612680">
    <property type="component" value="Chromosome"/>
</dbReference>
<organism evidence="2 3">
    <name type="scientific">Dyadobacter sandarakinus</name>
    <dbReference type="NCBI Taxonomy" id="2747268"/>
    <lineage>
        <taxon>Bacteria</taxon>
        <taxon>Pseudomonadati</taxon>
        <taxon>Bacteroidota</taxon>
        <taxon>Cytophagia</taxon>
        <taxon>Cytophagales</taxon>
        <taxon>Spirosomataceae</taxon>
        <taxon>Dyadobacter</taxon>
    </lineage>
</organism>
<evidence type="ECO:0000313" key="3">
    <source>
        <dbReference type="Proteomes" id="UP000612680"/>
    </source>
</evidence>
<dbReference type="Pfam" id="PF03597">
    <property type="entry name" value="FixS"/>
    <property type="match status" value="1"/>
</dbReference>
<accession>A0ABX7I6U1</accession>
<name>A0ABX7I6U1_9BACT</name>
<protein>
    <submittedName>
        <fullName evidence="2">Cbb3-type cytochrome oxidase assembly protein CcoS</fullName>
    </submittedName>
</protein>
<dbReference type="NCBIfam" id="TIGR00847">
    <property type="entry name" value="ccoS"/>
    <property type="match status" value="1"/>
</dbReference>
<sequence>MDALYLLIGASLLVAGGFLGAFIWTVRRGHYDDDFTPSVRILLDDAGTPES</sequence>
<gene>
    <name evidence="2" type="primary">ccoS</name>
    <name evidence="2" type="ORF">HWI92_08300</name>
</gene>
<evidence type="ECO:0000313" key="2">
    <source>
        <dbReference type="EMBL" id="QRR00903.1"/>
    </source>
</evidence>
<dbReference type="InterPro" id="IPR004714">
    <property type="entry name" value="Cyt_oxidase_maturation_cbb3"/>
</dbReference>
<keyword evidence="1" id="KW-1133">Transmembrane helix</keyword>
<keyword evidence="1" id="KW-0812">Transmembrane</keyword>
<evidence type="ECO:0000256" key="1">
    <source>
        <dbReference type="SAM" id="Phobius"/>
    </source>
</evidence>
<keyword evidence="1" id="KW-0472">Membrane</keyword>
<keyword evidence="3" id="KW-1185">Reference proteome</keyword>